<dbReference type="EMBL" id="JAHQIW010001508">
    <property type="protein sequence ID" value="KAJ1352679.1"/>
    <property type="molecule type" value="Genomic_DNA"/>
</dbReference>
<keyword evidence="2" id="KW-1185">Reference proteome</keyword>
<evidence type="ECO:0000313" key="2">
    <source>
        <dbReference type="Proteomes" id="UP001196413"/>
    </source>
</evidence>
<comment type="caution">
    <text evidence="1">The sequence shown here is derived from an EMBL/GenBank/DDBJ whole genome shotgun (WGS) entry which is preliminary data.</text>
</comment>
<reference evidence="1" key="1">
    <citation type="submission" date="2021-06" db="EMBL/GenBank/DDBJ databases">
        <title>Parelaphostrongylus tenuis whole genome reference sequence.</title>
        <authorList>
            <person name="Garwood T.J."/>
            <person name="Larsen P.A."/>
            <person name="Fountain-Jones N.M."/>
            <person name="Garbe J.R."/>
            <person name="Macchietto M.G."/>
            <person name="Kania S.A."/>
            <person name="Gerhold R.W."/>
            <person name="Richards J.E."/>
            <person name="Wolf T.M."/>
        </authorList>
    </citation>
    <scope>NUCLEOTIDE SEQUENCE</scope>
    <source>
        <strain evidence="1">MNPRO001-30</strain>
        <tissue evidence="1">Meninges</tissue>
    </source>
</reference>
<organism evidence="1 2">
    <name type="scientific">Parelaphostrongylus tenuis</name>
    <name type="common">Meningeal worm</name>
    <dbReference type="NCBI Taxonomy" id="148309"/>
    <lineage>
        <taxon>Eukaryota</taxon>
        <taxon>Metazoa</taxon>
        <taxon>Ecdysozoa</taxon>
        <taxon>Nematoda</taxon>
        <taxon>Chromadorea</taxon>
        <taxon>Rhabditida</taxon>
        <taxon>Rhabditina</taxon>
        <taxon>Rhabditomorpha</taxon>
        <taxon>Strongyloidea</taxon>
        <taxon>Metastrongylidae</taxon>
        <taxon>Parelaphostrongylus</taxon>
    </lineage>
</organism>
<proteinExistence type="predicted"/>
<gene>
    <name evidence="1" type="ORF">KIN20_009081</name>
</gene>
<sequence length="87" mass="9696">MPTGIHKVKMGTLFQHHGYLPSSLRYEFSKLKLYPMTVHQDCGHALPTKPVTANCYGKHDLVANGKARLSVLHENKGQLAWEARAGL</sequence>
<protein>
    <submittedName>
        <fullName evidence="1">Uncharacterized protein</fullName>
    </submittedName>
</protein>
<evidence type="ECO:0000313" key="1">
    <source>
        <dbReference type="EMBL" id="KAJ1352679.1"/>
    </source>
</evidence>
<dbReference type="Proteomes" id="UP001196413">
    <property type="component" value="Unassembled WGS sequence"/>
</dbReference>
<dbReference type="AlphaFoldDB" id="A0AAD5MXE0"/>
<name>A0AAD5MXE0_PARTN</name>
<accession>A0AAD5MXE0</accession>